<protein>
    <recommendedName>
        <fullName evidence="5 6">Transcription termination/antitermination protein NusG</fullName>
    </recommendedName>
</protein>
<dbReference type="InterPro" id="IPR001062">
    <property type="entry name" value="Transcrpt_antiterm_NusG"/>
</dbReference>
<comment type="function">
    <text evidence="5">Participates in transcription elongation, termination and antitermination.</text>
</comment>
<keyword evidence="3 5" id="KW-0805">Transcription regulation</keyword>
<accession>A0A9E2NW27</accession>
<organism evidence="8 9">
    <name type="scientific">Candidatus Ureaplasma intestinipullorum</name>
    <dbReference type="NCBI Taxonomy" id="2838770"/>
    <lineage>
        <taxon>Bacteria</taxon>
        <taxon>Bacillati</taxon>
        <taxon>Mycoplasmatota</taxon>
        <taxon>Mycoplasmoidales</taxon>
        <taxon>Mycoplasmoidaceae</taxon>
        <taxon>Ureaplasma</taxon>
    </lineage>
</organism>
<dbReference type="GO" id="GO:0006353">
    <property type="term" value="P:DNA-templated transcription termination"/>
    <property type="evidence" value="ECO:0007669"/>
    <property type="project" value="UniProtKB-UniRule"/>
</dbReference>
<evidence type="ECO:0000256" key="6">
    <source>
        <dbReference type="NCBIfam" id="TIGR01956"/>
    </source>
</evidence>
<dbReference type="CDD" id="cd06091">
    <property type="entry name" value="KOW_NusG"/>
    <property type="match status" value="1"/>
</dbReference>
<evidence type="ECO:0000259" key="7">
    <source>
        <dbReference type="SMART" id="SM00738"/>
    </source>
</evidence>
<dbReference type="EMBL" id="JAHLFM010000041">
    <property type="protein sequence ID" value="MBU3831032.1"/>
    <property type="molecule type" value="Genomic_DNA"/>
</dbReference>
<keyword evidence="1 5" id="KW-0806">Transcription termination</keyword>
<dbReference type="SUPFAM" id="SSF82679">
    <property type="entry name" value="N-utilization substance G protein NusG, N-terminal domain"/>
    <property type="match status" value="1"/>
</dbReference>
<dbReference type="InterPro" id="IPR006645">
    <property type="entry name" value="NGN-like_dom"/>
</dbReference>
<keyword evidence="2 5" id="KW-0889">Transcription antitermination</keyword>
<dbReference type="InterPro" id="IPR036735">
    <property type="entry name" value="NGN_dom_sf"/>
</dbReference>
<dbReference type="PANTHER" id="PTHR30265:SF2">
    <property type="entry name" value="TRANSCRIPTION TERMINATION_ANTITERMINATION PROTEIN NUSG"/>
    <property type="match status" value="1"/>
</dbReference>
<evidence type="ECO:0000256" key="2">
    <source>
        <dbReference type="ARBA" id="ARBA00022814"/>
    </source>
</evidence>
<dbReference type="AlphaFoldDB" id="A0A9E2NW27"/>
<dbReference type="Gene3D" id="2.30.30.30">
    <property type="match status" value="1"/>
</dbReference>
<gene>
    <name evidence="5 8" type="primary">nusG</name>
    <name evidence="8" type="ORF">H9897_02660</name>
</gene>
<dbReference type="HAMAP" id="MF_00948">
    <property type="entry name" value="NusG"/>
    <property type="match status" value="1"/>
</dbReference>
<evidence type="ECO:0000256" key="3">
    <source>
        <dbReference type="ARBA" id="ARBA00023015"/>
    </source>
</evidence>
<dbReference type="GO" id="GO:0005829">
    <property type="term" value="C:cytosol"/>
    <property type="evidence" value="ECO:0007669"/>
    <property type="project" value="TreeGrafter"/>
</dbReference>
<keyword evidence="4 5" id="KW-0804">Transcription</keyword>
<dbReference type="Pfam" id="PF02357">
    <property type="entry name" value="NusG"/>
    <property type="match status" value="1"/>
</dbReference>
<comment type="similarity">
    <text evidence="5">Belongs to the NusG family.</text>
</comment>
<comment type="caution">
    <text evidence="8">The sequence shown here is derived from an EMBL/GenBank/DDBJ whole genome shotgun (WGS) entry which is preliminary data.</text>
</comment>
<evidence type="ECO:0000256" key="1">
    <source>
        <dbReference type="ARBA" id="ARBA00022472"/>
    </source>
</evidence>
<dbReference type="SUPFAM" id="SSF50104">
    <property type="entry name" value="Translation proteins SH3-like domain"/>
    <property type="match status" value="1"/>
</dbReference>
<reference evidence="8" key="1">
    <citation type="journal article" date="2021" name="PeerJ">
        <title>Extensive microbial diversity within the chicken gut microbiome revealed by metagenomics and culture.</title>
        <authorList>
            <person name="Gilroy R."/>
            <person name="Ravi A."/>
            <person name="Getino M."/>
            <person name="Pursley I."/>
            <person name="Horton D.L."/>
            <person name="Alikhan N.F."/>
            <person name="Baker D."/>
            <person name="Gharbi K."/>
            <person name="Hall N."/>
            <person name="Watson M."/>
            <person name="Adriaenssens E.M."/>
            <person name="Foster-Nyarko E."/>
            <person name="Jarju S."/>
            <person name="Secka A."/>
            <person name="Antonio M."/>
            <person name="Oren A."/>
            <person name="Chaudhuri R.R."/>
            <person name="La Ragione R."/>
            <person name="Hildebrand F."/>
            <person name="Pallen M.J."/>
        </authorList>
    </citation>
    <scope>NUCLEOTIDE SEQUENCE</scope>
    <source>
        <strain evidence="8">A5-1222</strain>
    </source>
</reference>
<dbReference type="InterPro" id="IPR047050">
    <property type="entry name" value="NGN"/>
</dbReference>
<evidence type="ECO:0000313" key="8">
    <source>
        <dbReference type="EMBL" id="MBU3831032.1"/>
    </source>
</evidence>
<dbReference type="PANTHER" id="PTHR30265">
    <property type="entry name" value="RHO-INTERACTING TRANSCRIPTION TERMINATION FACTOR NUSG"/>
    <property type="match status" value="1"/>
</dbReference>
<dbReference type="GO" id="GO:0006354">
    <property type="term" value="P:DNA-templated transcription elongation"/>
    <property type="evidence" value="ECO:0007669"/>
    <property type="project" value="UniProtKB-UniRule"/>
</dbReference>
<dbReference type="GO" id="GO:0032784">
    <property type="term" value="P:regulation of DNA-templated transcription elongation"/>
    <property type="evidence" value="ECO:0007669"/>
    <property type="project" value="InterPro"/>
</dbReference>
<dbReference type="InterPro" id="IPR008991">
    <property type="entry name" value="Translation_prot_SH3-like_sf"/>
</dbReference>
<dbReference type="SMART" id="SM00738">
    <property type="entry name" value="NGN"/>
    <property type="match status" value="1"/>
</dbReference>
<dbReference type="InterPro" id="IPR043425">
    <property type="entry name" value="NusG-like"/>
</dbReference>
<feature type="domain" description="NusG-like N-terminal" evidence="7">
    <location>
        <begin position="13"/>
        <end position="154"/>
    </location>
</feature>
<dbReference type="Gene3D" id="3.30.70.940">
    <property type="entry name" value="NusG, N-terminal domain"/>
    <property type="match status" value="1"/>
</dbReference>
<dbReference type="NCBIfam" id="TIGR01956">
    <property type="entry name" value="NusG_myco"/>
    <property type="match status" value="1"/>
</dbReference>
<dbReference type="Proteomes" id="UP000824247">
    <property type="component" value="Unassembled WGS sequence"/>
</dbReference>
<evidence type="ECO:0000313" key="9">
    <source>
        <dbReference type="Proteomes" id="UP000824247"/>
    </source>
</evidence>
<sequence length="245" mass="27946">MSKLDKINELLNVPQWYIITAVSGNEDYVVKNLKGKISSYGYNDRVEDIKIIKEKIISVDEFSANNAPSSVGRKLKNVEWRTIEKNGNIYYQKIKTEEKNKFSGYIFIKMKMDDDIWFIIRNTQLVTGIVGSSGKNAKPIPVSSEEIENILNFSNKDNIISQEQEKGKNVSNVYKKDDSIILESITYTCPYPIGTKVKIKSGNMNEEIGYIKSLNDAKGIATVEIEMFNRVNKVEVEYTSLEEVE</sequence>
<name>A0A9E2NW27_9BACT</name>
<evidence type="ECO:0000256" key="5">
    <source>
        <dbReference type="HAMAP-Rule" id="MF_00948"/>
    </source>
</evidence>
<dbReference type="InterPro" id="IPR014722">
    <property type="entry name" value="Rib_uL2_dom2"/>
</dbReference>
<evidence type="ECO:0000256" key="4">
    <source>
        <dbReference type="ARBA" id="ARBA00023163"/>
    </source>
</evidence>
<dbReference type="InterPro" id="IPR010216">
    <property type="entry name" value="Transcrpt_antiterm_NusG_myco"/>
</dbReference>
<dbReference type="CDD" id="cd09891">
    <property type="entry name" value="NGN_Bact_1"/>
    <property type="match status" value="1"/>
</dbReference>
<dbReference type="GO" id="GO:0031564">
    <property type="term" value="P:transcription antitermination"/>
    <property type="evidence" value="ECO:0007669"/>
    <property type="project" value="UniProtKB-UniRule"/>
</dbReference>
<proteinExistence type="inferred from homology"/>
<reference evidence="8" key="2">
    <citation type="submission" date="2021-04" db="EMBL/GenBank/DDBJ databases">
        <authorList>
            <person name="Gilroy R."/>
        </authorList>
    </citation>
    <scope>NUCLEOTIDE SEQUENCE</scope>
    <source>
        <strain evidence="8">A5-1222</strain>
    </source>
</reference>